<dbReference type="PRINTS" id="PR00096">
    <property type="entry name" value="GATASE"/>
</dbReference>
<evidence type="ECO:0000313" key="3">
    <source>
        <dbReference type="EMBL" id="HED10763.1"/>
    </source>
</evidence>
<dbReference type="InterPro" id="IPR006221">
    <property type="entry name" value="TrpG/PapA_dom"/>
</dbReference>
<protein>
    <submittedName>
        <fullName evidence="3">Aminodeoxychorismate/anthranilate synthase component II</fullName>
    </submittedName>
</protein>
<comment type="caution">
    <text evidence="3">The sequence shown here is derived from an EMBL/GenBank/DDBJ whole genome shotgun (WGS) entry which is preliminary data.</text>
</comment>
<dbReference type="InterPro" id="IPR029062">
    <property type="entry name" value="Class_I_gatase-like"/>
</dbReference>
<dbReference type="EMBL" id="DRLD01000241">
    <property type="protein sequence ID" value="HED10763.1"/>
    <property type="molecule type" value="Genomic_DNA"/>
</dbReference>
<dbReference type="InterPro" id="IPR017926">
    <property type="entry name" value="GATASE"/>
</dbReference>
<dbReference type="Proteomes" id="UP000886005">
    <property type="component" value="Unassembled WGS sequence"/>
</dbReference>
<dbReference type="PANTHER" id="PTHR43418:SF4">
    <property type="entry name" value="MULTIFUNCTIONAL TRYPTOPHAN BIOSYNTHESIS PROTEIN"/>
    <property type="match status" value="1"/>
</dbReference>
<gene>
    <name evidence="3" type="ORF">ENJ10_08745</name>
</gene>
<dbReference type="CDD" id="cd01743">
    <property type="entry name" value="GATase1_Anthranilate_Synthase"/>
    <property type="match status" value="1"/>
</dbReference>
<dbReference type="GO" id="GO:0004049">
    <property type="term" value="F:anthranilate synthase activity"/>
    <property type="evidence" value="ECO:0007669"/>
    <property type="project" value="TreeGrafter"/>
</dbReference>
<dbReference type="PANTHER" id="PTHR43418">
    <property type="entry name" value="MULTIFUNCTIONAL TRYPTOPHAN BIOSYNTHESIS PROTEIN-RELATED"/>
    <property type="match status" value="1"/>
</dbReference>
<dbReference type="PROSITE" id="PS51273">
    <property type="entry name" value="GATASE_TYPE_1"/>
    <property type="match status" value="1"/>
</dbReference>
<organism evidence="3">
    <name type="scientific">Caldithrix abyssi</name>
    <dbReference type="NCBI Taxonomy" id="187145"/>
    <lineage>
        <taxon>Bacteria</taxon>
        <taxon>Pseudomonadati</taxon>
        <taxon>Calditrichota</taxon>
        <taxon>Calditrichia</taxon>
        <taxon>Calditrichales</taxon>
        <taxon>Calditrichaceae</taxon>
        <taxon>Caldithrix</taxon>
    </lineage>
</organism>
<accession>A0A7V1LMH9</accession>
<evidence type="ECO:0000259" key="2">
    <source>
        <dbReference type="Pfam" id="PF00117"/>
    </source>
</evidence>
<dbReference type="InterPro" id="IPR050472">
    <property type="entry name" value="Anth_synth/Amidotransfase"/>
</dbReference>
<dbReference type="AlphaFoldDB" id="A0A7V1LMH9"/>
<name>A0A7V1LMH9_CALAY</name>
<dbReference type="Pfam" id="PF00117">
    <property type="entry name" value="GATase"/>
    <property type="match status" value="1"/>
</dbReference>
<dbReference type="GO" id="GO:0005829">
    <property type="term" value="C:cytosol"/>
    <property type="evidence" value="ECO:0007669"/>
    <property type="project" value="TreeGrafter"/>
</dbReference>
<dbReference type="GO" id="GO:0000162">
    <property type="term" value="P:L-tryptophan biosynthetic process"/>
    <property type="evidence" value="ECO:0007669"/>
    <property type="project" value="TreeGrafter"/>
</dbReference>
<proteinExistence type="predicted"/>
<keyword evidence="1" id="KW-0315">Glutamine amidotransferase</keyword>
<reference evidence="3" key="1">
    <citation type="journal article" date="2020" name="mSystems">
        <title>Genome- and Community-Level Interaction Insights into Carbon Utilization and Element Cycling Functions of Hydrothermarchaeota in Hydrothermal Sediment.</title>
        <authorList>
            <person name="Zhou Z."/>
            <person name="Liu Y."/>
            <person name="Xu W."/>
            <person name="Pan J."/>
            <person name="Luo Z.H."/>
            <person name="Li M."/>
        </authorList>
    </citation>
    <scope>NUCLEOTIDE SEQUENCE [LARGE SCALE GENOMIC DNA]</scope>
    <source>
        <strain evidence="3">HyVt-456</strain>
    </source>
</reference>
<dbReference type="Gene3D" id="3.40.50.880">
    <property type="match status" value="1"/>
</dbReference>
<dbReference type="PRINTS" id="PR00099">
    <property type="entry name" value="CPSGATASE"/>
</dbReference>
<dbReference type="SUPFAM" id="SSF52317">
    <property type="entry name" value="Class I glutamine amidotransferase-like"/>
    <property type="match status" value="1"/>
</dbReference>
<sequence length="206" mass="22565">MILILDNYDSFTYNIAHMLGGLGLDCRVVANDAITVEEIEKGYQALIISPGPGNPDRAGISMRAIRHLGHKMPILGVCLGHQALAQVFGAEIVPAPAVCHGKTSRVWHNGRGLFSGLPQPLRVMRYHSLMVKKSSLPAELEVSAHTEDGVIMALQHRSRPLCSVQFHPESVLSEAGEKLFRNFYDHVVKTTDCLSGEERAMEQAVS</sequence>
<dbReference type="PRINTS" id="PR00097">
    <property type="entry name" value="ANTSNTHASEII"/>
</dbReference>
<evidence type="ECO:0000256" key="1">
    <source>
        <dbReference type="ARBA" id="ARBA00022962"/>
    </source>
</evidence>
<dbReference type="NCBIfam" id="TIGR00566">
    <property type="entry name" value="trpG_papA"/>
    <property type="match status" value="1"/>
</dbReference>
<dbReference type="FunFam" id="3.40.50.880:FF:000003">
    <property type="entry name" value="Anthranilate synthase component II"/>
    <property type="match status" value="1"/>
</dbReference>
<feature type="domain" description="Glutamine amidotransferase" evidence="2">
    <location>
        <begin position="3"/>
        <end position="185"/>
    </location>
</feature>